<feature type="binding site" evidence="7 9">
    <location>
        <position position="188"/>
    </location>
    <ligand>
        <name>substrate</name>
    </ligand>
</feature>
<dbReference type="UniPathway" id="UPA00070">
    <property type="reaction ID" value="UER00120"/>
</dbReference>
<feature type="active site" description="For OMPdecase activity" evidence="8">
    <location>
        <position position="65"/>
    </location>
</feature>
<evidence type="ECO:0000256" key="7">
    <source>
        <dbReference type="HAMAP-Rule" id="MF_01200"/>
    </source>
</evidence>
<dbReference type="CDD" id="cd04725">
    <property type="entry name" value="OMP_decarboxylase_like"/>
    <property type="match status" value="1"/>
</dbReference>
<dbReference type="OrthoDB" id="9806203at2"/>
<reference evidence="13" key="1">
    <citation type="submission" date="2016-10" db="EMBL/GenBank/DDBJ databases">
        <authorList>
            <person name="Varghese N."/>
            <person name="Submissions S."/>
        </authorList>
    </citation>
    <scope>NUCLEOTIDE SEQUENCE [LARGE SCALE GENOMIC DNA]</scope>
    <source>
        <strain evidence="13">DSM 17044</strain>
    </source>
</reference>
<sequence length="240" mass="24313">MDGSAARERLALAVDMPLAQGLALYSSVAPFMGYAKVGLSLFVEHGPAAVTAFQKLGGRVFLDLKLHDIPNTVELAAARAGALGVALLTVHAAGGEAMVKAAVKGAREGAQRQGHPPPRVLAVTVLTSLSAADVTDIGFSSAPEAAAQRLAQLAVRAGADGLVCSPREAEGLRRLLGPSPFLCTPGIRPAGAERGDQARAETPAFAVRAGADLLVVGRPVHTAPDPVAAARALALEVSSG</sequence>
<evidence type="ECO:0000256" key="2">
    <source>
        <dbReference type="ARBA" id="ARBA00004861"/>
    </source>
</evidence>
<dbReference type="SMART" id="SM00934">
    <property type="entry name" value="OMPdecase"/>
    <property type="match status" value="1"/>
</dbReference>
<keyword evidence="5 7" id="KW-0456">Lyase</keyword>
<comment type="similarity">
    <text evidence="7">Belongs to the OMP decarboxylase family. Type 1 subfamily.</text>
</comment>
<keyword evidence="4 7" id="KW-0665">Pyrimidine biosynthesis</keyword>
<dbReference type="InterPro" id="IPR014732">
    <property type="entry name" value="OMPdecase"/>
</dbReference>
<evidence type="ECO:0000256" key="1">
    <source>
        <dbReference type="ARBA" id="ARBA00002356"/>
    </source>
</evidence>
<dbReference type="InterPro" id="IPR047596">
    <property type="entry name" value="OMPdecase_bac"/>
</dbReference>
<keyword evidence="13" id="KW-1185">Reference proteome</keyword>
<feature type="binding site" evidence="7 9">
    <location>
        <position position="197"/>
    </location>
    <ligand>
        <name>substrate</name>
    </ligand>
</feature>
<dbReference type="PANTHER" id="PTHR32119">
    <property type="entry name" value="OROTIDINE 5'-PHOSPHATE DECARBOXYLASE"/>
    <property type="match status" value="1"/>
</dbReference>
<dbReference type="InterPro" id="IPR013785">
    <property type="entry name" value="Aldolase_TIM"/>
</dbReference>
<organism evidence="12 13">
    <name type="scientific">Stigmatella aurantiaca</name>
    <dbReference type="NCBI Taxonomy" id="41"/>
    <lineage>
        <taxon>Bacteria</taxon>
        <taxon>Pseudomonadati</taxon>
        <taxon>Myxococcota</taxon>
        <taxon>Myxococcia</taxon>
        <taxon>Myxococcales</taxon>
        <taxon>Cystobacterineae</taxon>
        <taxon>Archangiaceae</taxon>
        <taxon>Stigmatella</taxon>
    </lineage>
</organism>
<keyword evidence="3 7" id="KW-0210">Decarboxylase</keyword>
<feature type="active site" description="For OMPdecase activity" evidence="8">
    <location>
        <position position="68"/>
    </location>
</feature>
<dbReference type="NCBIfam" id="TIGR01740">
    <property type="entry name" value="pyrF"/>
    <property type="match status" value="1"/>
</dbReference>
<dbReference type="AlphaFoldDB" id="A0A1H7RFW7"/>
<proteinExistence type="inferred from homology"/>
<dbReference type="EMBL" id="FOAP01000007">
    <property type="protein sequence ID" value="SEL59220.1"/>
    <property type="molecule type" value="Genomic_DNA"/>
</dbReference>
<gene>
    <name evidence="7" type="primary">pyrF</name>
    <name evidence="12" type="ORF">SAMN05444354_10733</name>
</gene>
<evidence type="ECO:0000313" key="12">
    <source>
        <dbReference type="EMBL" id="SEL59220.1"/>
    </source>
</evidence>
<dbReference type="GO" id="GO:0006207">
    <property type="term" value="P:'de novo' pyrimidine nucleobase biosynthetic process"/>
    <property type="evidence" value="ECO:0007669"/>
    <property type="project" value="InterPro"/>
</dbReference>
<dbReference type="PANTHER" id="PTHR32119:SF2">
    <property type="entry name" value="OROTIDINE 5'-PHOSPHATE DECARBOXYLASE"/>
    <property type="match status" value="1"/>
</dbReference>
<feature type="binding site" evidence="7 9">
    <location>
        <position position="127"/>
    </location>
    <ligand>
        <name>substrate</name>
    </ligand>
</feature>
<feature type="binding site" evidence="7 9">
    <location>
        <position position="217"/>
    </location>
    <ligand>
        <name>substrate</name>
    </ligand>
</feature>
<evidence type="ECO:0000256" key="9">
    <source>
        <dbReference type="PIRSR" id="PIRSR614732-2"/>
    </source>
</evidence>
<dbReference type="Proteomes" id="UP000182719">
    <property type="component" value="Unassembled WGS sequence"/>
</dbReference>
<dbReference type="Gene3D" id="3.20.20.70">
    <property type="entry name" value="Aldolase class I"/>
    <property type="match status" value="1"/>
</dbReference>
<evidence type="ECO:0000256" key="6">
    <source>
        <dbReference type="ARBA" id="ARBA00049157"/>
    </source>
</evidence>
<evidence type="ECO:0000259" key="11">
    <source>
        <dbReference type="SMART" id="SM00934"/>
    </source>
</evidence>
<dbReference type="NCBIfam" id="NF001273">
    <property type="entry name" value="PRK00230.1"/>
    <property type="match status" value="1"/>
</dbReference>
<feature type="binding site" evidence="7 9">
    <location>
        <position position="218"/>
    </location>
    <ligand>
        <name>substrate</name>
    </ligand>
</feature>
<feature type="binding site" evidence="7 9">
    <location>
        <position position="36"/>
    </location>
    <ligand>
        <name>substrate</name>
    </ligand>
</feature>
<feature type="domain" description="Orotidine 5'-phosphate decarboxylase" evidence="11">
    <location>
        <begin position="9"/>
        <end position="233"/>
    </location>
</feature>
<dbReference type="InterPro" id="IPR001754">
    <property type="entry name" value="OMPdeCOase_dom"/>
</dbReference>
<comment type="function">
    <text evidence="1 7">Catalyzes the decarboxylation of orotidine 5'-monophosphate (OMP) to uridine 5'-monophosphate (UMP).</text>
</comment>
<name>A0A1H7RFW7_STIAU</name>
<dbReference type="PROSITE" id="PS00156">
    <property type="entry name" value="OMPDECASE"/>
    <property type="match status" value="1"/>
</dbReference>
<dbReference type="EC" id="4.1.1.23" evidence="7"/>
<dbReference type="RefSeq" id="WP_075007094.1">
    <property type="nucleotide sequence ID" value="NZ_FOAP01000007.1"/>
</dbReference>
<evidence type="ECO:0000256" key="8">
    <source>
        <dbReference type="PIRSR" id="PIRSR614732-1"/>
    </source>
</evidence>
<dbReference type="InterPro" id="IPR011060">
    <property type="entry name" value="RibuloseP-bd_barrel"/>
</dbReference>
<feature type="binding site" evidence="7">
    <location>
        <begin position="63"/>
        <end position="72"/>
    </location>
    <ligand>
        <name>substrate</name>
    </ligand>
</feature>
<dbReference type="SUPFAM" id="SSF51366">
    <property type="entry name" value="Ribulose-phoshate binding barrel"/>
    <property type="match status" value="1"/>
</dbReference>
<dbReference type="GO" id="GO:0004590">
    <property type="term" value="F:orotidine-5'-phosphate decarboxylase activity"/>
    <property type="evidence" value="ECO:0007669"/>
    <property type="project" value="UniProtKB-UniRule"/>
</dbReference>
<evidence type="ECO:0000256" key="4">
    <source>
        <dbReference type="ARBA" id="ARBA00022975"/>
    </source>
</evidence>
<feature type="active site" description="Proton donor" evidence="7">
    <location>
        <position position="65"/>
    </location>
</feature>
<comment type="subunit">
    <text evidence="7">Homodimer.</text>
</comment>
<evidence type="ECO:0000256" key="10">
    <source>
        <dbReference type="RuleBase" id="RU000512"/>
    </source>
</evidence>
<dbReference type="Pfam" id="PF00215">
    <property type="entry name" value="OMPdecase"/>
    <property type="match status" value="1"/>
</dbReference>
<evidence type="ECO:0000256" key="5">
    <source>
        <dbReference type="ARBA" id="ARBA00023239"/>
    </source>
</evidence>
<comment type="catalytic activity">
    <reaction evidence="6 7 10">
        <text>orotidine 5'-phosphate + H(+) = UMP + CO2</text>
        <dbReference type="Rhea" id="RHEA:11596"/>
        <dbReference type="ChEBI" id="CHEBI:15378"/>
        <dbReference type="ChEBI" id="CHEBI:16526"/>
        <dbReference type="ChEBI" id="CHEBI:57538"/>
        <dbReference type="ChEBI" id="CHEBI:57865"/>
        <dbReference type="EC" id="4.1.1.23"/>
    </reaction>
</comment>
<dbReference type="HAMAP" id="MF_01200_B">
    <property type="entry name" value="OMPdecase_type1_B"/>
    <property type="match status" value="1"/>
</dbReference>
<protein>
    <recommendedName>
        <fullName evidence="7">Orotidine 5'-phosphate decarboxylase</fullName>
        <ecNumber evidence="7">4.1.1.23</ecNumber>
    </recommendedName>
    <alternativeName>
        <fullName evidence="7">OMP decarboxylase</fullName>
        <shortName evidence="7">OMPDCase</shortName>
        <shortName evidence="7">OMPdecase</shortName>
    </alternativeName>
</protein>
<dbReference type="GO" id="GO:0005829">
    <property type="term" value="C:cytosol"/>
    <property type="evidence" value="ECO:0007669"/>
    <property type="project" value="TreeGrafter"/>
</dbReference>
<dbReference type="InterPro" id="IPR018089">
    <property type="entry name" value="OMPdecase_AS"/>
</dbReference>
<feature type="active site" description="For OMPdecase activity" evidence="8">
    <location>
        <position position="63"/>
    </location>
</feature>
<feature type="binding site" evidence="7 9">
    <location>
        <position position="15"/>
    </location>
    <ligand>
        <name>substrate</name>
    </ligand>
</feature>
<dbReference type="GO" id="GO:0044205">
    <property type="term" value="P:'de novo' UMP biosynthetic process"/>
    <property type="evidence" value="ECO:0007669"/>
    <property type="project" value="UniProtKB-UniRule"/>
</dbReference>
<evidence type="ECO:0000313" key="13">
    <source>
        <dbReference type="Proteomes" id="UP000182719"/>
    </source>
</evidence>
<accession>A0A1H7RFW7</accession>
<comment type="pathway">
    <text evidence="2 7 10">Pyrimidine metabolism; UMP biosynthesis via de novo pathway; UMP from orotate: step 2/2.</text>
</comment>
<evidence type="ECO:0000256" key="3">
    <source>
        <dbReference type="ARBA" id="ARBA00022793"/>
    </source>
</evidence>